<feature type="transmembrane region" description="Helical" evidence="1">
    <location>
        <begin position="122"/>
        <end position="146"/>
    </location>
</feature>
<dbReference type="CDD" id="cd16148">
    <property type="entry name" value="sulfatase_like"/>
    <property type="match status" value="1"/>
</dbReference>
<evidence type="ECO:0000256" key="1">
    <source>
        <dbReference type="SAM" id="Phobius"/>
    </source>
</evidence>
<reference evidence="4 5" key="1">
    <citation type="journal article" date="2012" name="Science">
        <title>Ecological populations of bacteria act as socially cohesive units of antibiotic production and resistance.</title>
        <authorList>
            <person name="Cordero O.X."/>
            <person name="Wildschutte H."/>
            <person name="Kirkup B."/>
            <person name="Proehl S."/>
            <person name="Ngo L."/>
            <person name="Hussain F."/>
            <person name="Le Roux F."/>
            <person name="Mincer T."/>
            <person name="Polz M.F."/>
        </authorList>
    </citation>
    <scope>NUCLEOTIDE SEQUENCE [LARGE SCALE GENOMIC DNA]</scope>
    <source>
        <strain evidence="4 5">FF-238</strain>
    </source>
</reference>
<dbReference type="RefSeq" id="WP_017052187.1">
    <property type="nucleotide sequence ID" value="NZ_AJYW02000121.1"/>
</dbReference>
<dbReference type="InterPro" id="IPR012159">
    <property type="entry name" value="YejM-like"/>
</dbReference>
<feature type="transmembrane region" description="Helical" evidence="1">
    <location>
        <begin position="167"/>
        <end position="187"/>
    </location>
</feature>
<accession>A0A1E5D0P5</accession>
<dbReference type="Proteomes" id="UP000094165">
    <property type="component" value="Unassembled WGS sequence"/>
</dbReference>
<dbReference type="PROSITE" id="PS51257">
    <property type="entry name" value="PROKAR_LIPOPROTEIN"/>
    <property type="match status" value="1"/>
</dbReference>
<evidence type="ECO:0000313" key="5">
    <source>
        <dbReference type="Proteomes" id="UP000094165"/>
    </source>
</evidence>
<keyword evidence="5" id="KW-1185">Reference proteome</keyword>
<keyword evidence="1" id="KW-1133">Transmembrane helix</keyword>
<proteinExistence type="predicted"/>
<feature type="transmembrane region" description="Helical" evidence="1">
    <location>
        <begin position="42"/>
        <end position="70"/>
    </location>
</feature>
<dbReference type="Pfam" id="PF00884">
    <property type="entry name" value="Sulfatase"/>
    <property type="match status" value="1"/>
</dbReference>
<protein>
    <submittedName>
        <fullName evidence="4">Choline-sulfatase</fullName>
    </submittedName>
</protein>
<dbReference type="InterPro" id="IPR000917">
    <property type="entry name" value="Sulfatase_N"/>
</dbReference>
<feature type="transmembrane region" description="Helical" evidence="1">
    <location>
        <begin position="77"/>
        <end position="102"/>
    </location>
</feature>
<dbReference type="InterPro" id="IPR024588">
    <property type="entry name" value="YejM_N"/>
</dbReference>
<evidence type="ECO:0000259" key="2">
    <source>
        <dbReference type="Pfam" id="PF00884"/>
    </source>
</evidence>
<name>A0A1E5D0P5_9VIBR</name>
<dbReference type="PIRSF" id="PIRSF004950">
    <property type="entry name" value="Mmb_sulf_HI0842"/>
    <property type="match status" value="1"/>
</dbReference>
<feature type="transmembrane region" description="Helical" evidence="1">
    <location>
        <begin position="12"/>
        <end position="30"/>
    </location>
</feature>
<dbReference type="PANTHER" id="PTHR43751:SF3">
    <property type="entry name" value="SULFATASE N-TERMINAL DOMAIN-CONTAINING PROTEIN"/>
    <property type="match status" value="1"/>
</dbReference>
<dbReference type="PANTHER" id="PTHR43751">
    <property type="entry name" value="SULFATASE"/>
    <property type="match status" value="1"/>
</dbReference>
<dbReference type="SUPFAM" id="SSF53649">
    <property type="entry name" value="Alkaline phosphatase-like"/>
    <property type="match status" value="1"/>
</dbReference>
<keyword evidence="1" id="KW-0812">Transmembrane</keyword>
<feature type="domain" description="Inner membrane protein YejM N-terminal" evidence="3">
    <location>
        <begin position="4"/>
        <end position="246"/>
    </location>
</feature>
<dbReference type="InterPro" id="IPR017850">
    <property type="entry name" value="Alkaline_phosphatase_core_sf"/>
</dbReference>
<organism evidence="4 5">
    <name type="scientific">Vibrio genomosp. F6 str. FF-238</name>
    <dbReference type="NCBI Taxonomy" id="1191298"/>
    <lineage>
        <taxon>Bacteria</taxon>
        <taxon>Pseudomonadati</taxon>
        <taxon>Pseudomonadota</taxon>
        <taxon>Gammaproteobacteria</taxon>
        <taxon>Vibrionales</taxon>
        <taxon>Vibrionaceae</taxon>
        <taxon>Vibrio</taxon>
    </lineage>
</organism>
<dbReference type="InterPro" id="IPR052701">
    <property type="entry name" value="GAG_Ulvan_Degrading_Sulfatases"/>
</dbReference>
<dbReference type="AlphaFoldDB" id="A0A1E5D0P5"/>
<evidence type="ECO:0000313" key="4">
    <source>
        <dbReference type="EMBL" id="OEE76416.1"/>
    </source>
</evidence>
<sequence>MPFKQKLHAHGWFILFNALVAIAIACRYYAFLPEFPSDSLTIVFLFAGTFSQMVLLAALIGLISMPALLLPKRGRNLVQAVIASLGIAVLFIDTIVFAQYRFHINAVVLDLVLSGQVVSFPLVTWLTVIGGVSVLLAAQFAVVTWLERSNNPVRQAPLNRYKLGKKFAWVTFITLLITNVTHIWAAANVYQPVTMVKRYLPVFYPATANSFMEKRGWIDLKAIQQQKAMSIRPKSDLNYPLTPVKFNAVEAPTNILLVVVDSWRADTFNADNTPYMWEYAKNGVMFQDHIATGNATRTGIFGLFYGLPGTYWHGFLANQQSPVLVDRLQELDYQLGLFSAARLTSPEFHQTVFVNVPDIRVTSIGRSPSARDKRLTEDWMDWYDKRDKSKPAFSFLFYDAPHGYDFPADFEHKYEPMIDRVDYLELDNDSDREGFINRYKTSVRYVDTQVKRALDKLKAAGDLENTLVIITGDHSQEMNDNKQNYWGHNSNFTRAQTHVPFVMFGPGVSSVGQLADNAKLTTSHEDVAPTLMNHYLGSTGEVESYSTGADLFGDKVKRDWIMSSSYSGYAIIYDDVIIEVNGTGQSQILDSSYRPLKGETMNYQYVQQALEKISRFRK</sequence>
<evidence type="ECO:0000259" key="3">
    <source>
        <dbReference type="Pfam" id="PF11893"/>
    </source>
</evidence>
<feature type="domain" description="Sulfatase N-terminal" evidence="2">
    <location>
        <begin position="254"/>
        <end position="534"/>
    </location>
</feature>
<dbReference type="Pfam" id="PF11893">
    <property type="entry name" value="DUF3413"/>
    <property type="match status" value="1"/>
</dbReference>
<dbReference type="EMBL" id="AJYW02000121">
    <property type="protein sequence ID" value="OEE76416.1"/>
    <property type="molecule type" value="Genomic_DNA"/>
</dbReference>
<gene>
    <name evidence="4" type="ORF">A130_04940</name>
</gene>
<dbReference type="Gene3D" id="3.40.720.10">
    <property type="entry name" value="Alkaline Phosphatase, subunit A"/>
    <property type="match status" value="1"/>
</dbReference>
<comment type="caution">
    <text evidence="4">The sequence shown here is derived from an EMBL/GenBank/DDBJ whole genome shotgun (WGS) entry which is preliminary data.</text>
</comment>
<keyword evidence="1" id="KW-0472">Membrane</keyword>